<organism evidence="2 3">
    <name type="scientific">Exiguobacterium oxidotolerans</name>
    <dbReference type="NCBI Taxonomy" id="223958"/>
    <lineage>
        <taxon>Bacteria</taxon>
        <taxon>Bacillati</taxon>
        <taxon>Bacillota</taxon>
        <taxon>Bacilli</taxon>
        <taxon>Bacillales</taxon>
        <taxon>Bacillales Family XII. Incertae Sedis</taxon>
        <taxon>Exiguobacterium</taxon>
    </lineage>
</organism>
<evidence type="ECO:0000313" key="2">
    <source>
        <dbReference type="EMBL" id="VWX37683.1"/>
    </source>
</evidence>
<gene>
    <name evidence="2" type="ORF">EXIGUO9Y_340010</name>
</gene>
<keyword evidence="1" id="KW-1133">Transmembrane helix</keyword>
<accession>A0A653IF20</accession>
<proteinExistence type="predicted"/>
<keyword evidence="1" id="KW-0812">Transmembrane</keyword>
<sequence length="68" mass="7589">MTPLSTSSFFIHYTNMLFILNLDLASHLTNEFTLQNTSFSLSLIVMIATIAVALGTAFSIFNRKDMLV</sequence>
<keyword evidence="1" id="KW-0472">Membrane</keyword>
<name>A0A653IF20_9BACL</name>
<keyword evidence="3" id="KW-1185">Reference proteome</keyword>
<protein>
    <submittedName>
        <fullName evidence="2">Uncharacterized protein</fullName>
    </submittedName>
</protein>
<dbReference type="AlphaFoldDB" id="A0A653IF20"/>
<reference evidence="2 3" key="1">
    <citation type="submission" date="2019-10" db="EMBL/GenBank/DDBJ databases">
        <authorList>
            <person name="Karimi E."/>
        </authorList>
    </citation>
    <scope>NUCLEOTIDE SEQUENCE [LARGE SCALE GENOMIC DNA]</scope>
    <source>
        <strain evidence="2">Exiguobacterium sp. 9Y</strain>
    </source>
</reference>
<feature type="transmembrane region" description="Helical" evidence="1">
    <location>
        <begin position="39"/>
        <end position="61"/>
    </location>
</feature>
<evidence type="ECO:0000313" key="3">
    <source>
        <dbReference type="Proteomes" id="UP000439752"/>
    </source>
</evidence>
<dbReference type="Proteomes" id="UP000439752">
    <property type="component" value="Unassembled WGS sequence"/>
</dbReference>
<dbReference type="EMBL" id="CABWKQ010000028">
    <property type="protein sequence ID" value="VWX37683.1"/>
    <property type="molecule type" value="Genomic_DNA"/>
</dbReference>
<evidence type="ECO:0000256" key="1">
    <source>
        <dbReference type="SAM" id="Phobius"/>
    </source>
</evidence>